<sequence length="127" mass="14808">MFEGDRAYRLEYDNGFRTGYLGVMEQLLNRSCPNSELKAEPHISSKIHVWKNKYWCNNDMMGHSGFLVGIRPPTQSTQRMMHLRTLLSVAGMILQIDSFAKTLRFKLFPYYAQWCEVFGKDRTTGEC</sequence>
<organism evidence="1">
    <name type="scientific">Sesamum radiatum</name>
    <name type="common">Black benniseed</name>
    <dbReference type="NCBI Taxonomy" id="300843"/>
    <lineage>
        <taxon>Eukaryota</taxon>
        <taxon>Viridiplantae</taxon>
        <taxon>Streptophyta</taxon>
        <taxon>Embryophyta</taxon>
        <taxon>Tracheophyta</taxon>
        <taxon>Spermatophyta</taxon>
        <taxon>Magnoliopsida</taxon>
        <taxon>eudicotyledons</taxon>
        <taxon>Gunneridae</taxon>
        <taxon>Pentapetalae</taxon>
        <taxon>asterids</taxon>
        <taxon>lamiids</taxon>
        <taxon>Lamiales</taxon>
        <taxon>Pedaliaceae</taxon>
        <taxon>Sesamum</taxon>
    </lineage>
</organism>
<proteinExistence type="predicted"/>
<dbReference type="PANTHER" id="PTHR46250">
    <property type="entry name" value="MYB/SANT-LIKE DNA-BINDING DOMAIN PROTEIN-RELATED"/>
    <property type="match status" value="1"/>
</dbReference>
<dbReference type="AlphaFoldDB" id="A0AAW2PZJ5"/>
<gene>
    <name evidence="1" type="ORF">Sradi_3773200</name>
</gene>
<reference evidence="1" key="1">
    <citation type="submission" date="2020-06" db="EMBL/GenBank/DDBJ databases">
        <authorList>
            <person name="Li T."/>
            <person name="Hu X."/>
            <person name="Zhang T."/>
            <person name="Song X."/>
            <person name="Zhang H."/>
            <person name="Dai N."/>
            <person name="Sheng W."/>
            <person name="Hou X."/>
            <person name="Wei L."/>
        </authorList>
    </citation>
    <scope>NUCLEOTIDE SEQUENCE</scope>
    <source>
        <strain evidence="1">G02</strain>
        <tissue evidence="1">Leaf</tissue>
    </source>
</reference>
<accession>A0AAW2PZJ5</accession>
<reference evidence="1" key="2">
    <citation type="journal article" date="2024" name="Plant">
        <title>Genomic evolution and insights into agronomic trait innovations of Sesamum species.</title>
        <authorList>
            <person name="Miao H."/>
            <person name="Wang L."/>
            <person name="Qu L."/>
            <person name="Liu H."/>
            <person name="Sun Y."/>
            <person name="Le M."/>
            <person name="Wang Q."/>
            <person name="Wei S."/>
            <person name="Zheng Y."/>
            <person name="Lin W."/>
            <person name="Duan Y."/>
            <person name="Cao H."/>
            <person name="Xiong S."/>
            <person name="Wang X."/>
            <person name="Wei L."/>
            <person name="Li C."/>
            <person name="Ma Q."/>
            <person name="Ju M."/>
            <person name="Zhao R."/>
            <person name="Li G."/>
            <person name="Mu C."/>
            <person name="Tian Q."/>
            <person name="Mei H."/>
            <person name="Zhang T."/>
            <person name="Gao T."/>
            <person name="Zhang H."/>
        </authorList>
    </citation>
    <scope>NUCLEOTIDE SEQUENCE</scope>
    <source>
        <strain evidence="1">G02</strain>
    </source>
</reference>
<dbReference type="EMBL" id="JACGWJ010000016">
    <property type="protein sequence ID" value="KAL0360887.1"/>
    <property type="molecule type" value="Genomic_DNA"/>
</dbReference>
<name>A0AAW2PZJ5_SESRA</name>
<comment type="caution">
    <text evidence="1">The sequence shown here is derived from an EMBL/GenBank/DDBJ whole genome shotgun (WGS) entry which is preliminary data.</text>
</comment>
<protein>
    <submittedName>
        <fullName evidence="1">Uncharacterized protein</fullName>
    </submittedName>
</protein>
<evidence type="ECO:0000313" key="1">
    <source>
        <dbReference type="EMBL" id="KAL0360887.1"/>
    </source>
</evidence>
<dbReference type="PANTHER" id="PTHR46250:SF15">
    <property type="entry name" value="OS01G0523800 PROTEIN"/>
    <property type="match status" value="1"/>
</dbReference>